<dbReference type="EMBL" id="LGKG01000164">
    <property type="protein sequence ID" value="KPC60171.1"/>
    <property type="molecule type" value="Genomic_DNA"/>
</dbReference>
<dbReference type="Proteomes" id="UP000037982">
    <property type="component" value="Unassembled WGS sequence"/>
</dbReference>
<evidence type="ECO:0000313" key="2">
    <source>
        <dbReference type="EMBL" id="KPC60171.1"/>
    </source>
</evidence>
<evidence type="ECO:0000256" key="1">
    <source>
        <dbReference type="SAM" id="SignalP"/>
    </source>
</evidence>
<gene>
    <name evidence="2" type="ORF">ADL29_30955</name>
</gene>
<keyword evidence="3" id="KW-1185">Reference proteome</keyword>
<accession>A0A0N0GWH4</accession>
<dbReference type="PATRIC" id="fig|66876.3.peg.6824"/>
<keyword evidence="1" id="KW-0732">Signal</keyword>
<dbReference type="AlphaFoldDB" id="A0A0N0GWH4"/>
<feature type="signal peptide" evidence="1">
    <location>
        <begin position="1"/>
        <end position="22"/>
    </location>
</feature>
<proteinExistence type="predicted"/>
<dbReference type="RefSeq" id="WP_053926855.1">
    <property type="nucleotide sequence ID" value="NZ_LGKG01000164.1"/>
</dbReference>
<reference evidence="3" key="1">
    <citation type="submission" date="2015-07" db="EMBL/GenBank/DDBJ databases">
        <authorList>
            <person name="Ju K.-S."/>
            <person name="Doroghazi J.R."/>
            <person name="Metcalf W.W."/>
        </authorList>
    </citation>
    <scope>NUCLEOTIDE SEQUENCE [LARGE SCALE GENOMIC DNA]</scope>
    <source>
        <strain evidence="3">NRRL ISP-5002</strain>
    </source>
</reference>
<feature type="chain" id="PRO_5039602808" evidence="1">
    <location>
        <begin position="23"/>
        <end position="132"/>
    </location>
</feature>
<evidence type="ECO:0000313" key="3">
    <source>
        <dbReference type="Proteomes" id="UP000037982"/>
    </source>
</evidence>
<protein>
    <submittedName>
        <fullName evidence="2">Uncharacterized protein</fullName>
    </submittedName>
</protein>
<organism evidence="2 3">
    <name type="scientific">Streptomyces chattanoogensis</name>
    <dbReference type="NCBI Taxonomy" id="66876"/>
    <lineage>
        <taxon>Bacteria</taxon>
        <taxon>Bacillati</taxon>
        <taxon>Actinomycetota</taxon>
        <taxon>Actinomycetes</taxon>
        <taxon>Kitasatosporales</taxon>
        <taxon>Streptomycetaceae</taxon>
        <taxon>Streptomyces</taxon>
    </lineage>
</organism>
<name>A0A0N0GWH4_9ACTN</name>
<comment type="caution">
    <text evidence="2">The sequence shown here is derived from an EMBL/GenBank/DDBJ whole genome shotgun (WGS) entry which is preliminary data.</text>
</comment>
<sequence length="132" mass="14355">MKLGLKRFAVIGALGVASAALAASPAFAKSDISIQATPHTAHVGHVVKVHGQGGDDAEEYTTLVIQERSGRPGHWGHWRAVKRDFSGDARANVKVRHTGELQFRSVLYSTDKHHQHAKKDRVSAPVTIHVVR</sequence>